<evidence type="ECO:0000256" key="1">
    <source>
        <dbReference type="SAM" id="Phobius"/>
    </source>
</evidence>
<sequence length="149" mass="17011">MGYFQKIFWVSVLFFLPAALVLAHGAESESPRETLMRQMIGDQTVEVMEQMEEAMMGAGNHERMETLMDKMFAGNFSLFDQEEMIALMRDSASGPGAMNMMTRMMLPQMMTGYRYDYGGLGLIFWVTVALIWAALISVIAAIWRWIKKN</sequence>
<name>A0A1G1ZNI3_9BACT</name>
<feature type="transmembrane region" description="Helical" evidence="1">
    <location>
        <begin position="122"/>
        <end position="146"/>
    </location>
</feature>
<comment type="caution">
    <text evidence="2">The sequence shown here is derived from an EMBL/GenBank/DDBJ whole genome shotgun (WGS) entry which is preliminary data.</text>
</comment>
<keyword evidence="1" id="KW-0472">Membrane</keyword>
<evidence type="ECO:0000313" key="3">
    <source>
        <dbReference type="Proteomes" id="UP000177942"/>
    </source>
</evidence>
<accession>A0A1G1ZNI3</accession>
<keyword evidence="1" id="KW-1133">Transmembrane helix</keyword>
<dbReference type="STRING" id="1798407.A3A16_03255"/>
<organism evidence="2 3">
    <name type="scientific">Candidatus Harrisonbacteria bacterium RIFCSPLOWO2_01_FULL_44_18</name>
    <dbReference type="NCBI Taxonomy" id="1798407"/>
    <lineage>
        <taxon>Bacteria</taxon>
        <taxon>Candidatus Harrisoniibacteriota</taxon>
    </lineage>
</organism>
<dbReference type="AlphaFoldDB" id="A0A1G1ZNI3"/>
<dbReference type="Proteomes" id="UP000177942">
    <property type="component" value="Unassembled WGS sequence"/>
</dbReference>
<proteinExistence type="predicted"/>
<dbReference type="EMBL" id="MHJJ01000003">
    <property type="protein sequence ID" value="OGY66223.1"/>
    <property type="molecule type" value="Genomic_DNA"/>
</dbReference>
<keyword evidence="1" id="KW-0812">Transmembrane</keyword>
<reference evidence="2 3" key="1">
    <citation type="journal article" date="2016" name="Nat. Commun.">
        <title>Thousands of microbial genomes shed light on interconnected biogeochemical processes in an aquifer system.</title>
        <authorList>
            <person name="Anantharaman K."/>
            <person name="Brown C.T."/>
            <person name="Hug L.A."/>
            <person name="Sharon I."/>
            <person name="Castelle C.J."/>
            <person name="Probst A.J."/>
            <person name="Thomas B.C."/>
            <person name="Singh A."/>
            <person name="Wilkins M.J."/>
            <person name="Karaoz U."/>
            <person name="Brodie E.L."/>
            <person name="Williams K.H."/>
            <person name="Hubbard S.S."/>
            <person name="Banfield J.F."/>
        </authorList>
    </citation>
    <scope>NUCLEOTIDE SEQUENCE [LARGE SCALE GENOMIC DNA]</scope>
</reference>
<gene>
    <name evidence="2" type="ORF">A3A16_03255</name>
</gene>
<protein>
    <submittedName>
        <fullName evidence="2">Uncharacterized protein</fullName>
    </submittedName>
</protein>
<evidence type="ECO:0000313" key="2">
    <source>
        <dbReference type="EMBL" id="OGY66223.1"/>
    </source>
</evidence>